<feature type="compositionally biased region" description="Basic and acidic residues" evidence="1">
    <location>
        <begin position="49"/>
        <end position="67"/>
    </location>
</feature>
<evidence type="ECO:0000313" key="2">
    <source>
        <dbReference type="EMBL" id="KAE8352000.1"/>
    </source>
</evidence>
<feature type="compositionally biased region" description="Polar residues" evidence="1">
    <location>
        <begin position="1"/>
        <end position="17"/>
    </location>
</feature>
<protein>
    <submittedName>
        <fullName evidence="2">Uncharacterized protein</fullName>
    </submittedName>
</protein>
<feature type="region of interest" description="Disordered" evidence="1">
    <location>
        <begin position="1"/>
        <end position="67"/>
    </location>
</feature>
<gene>
    <name evidence="2" type="ORF">BDV28DRAFT_158262</name>
</gene>
<dbReference type="EMBL" id="ML739146">
    <property type="protein sequence ID" value="KAE8352000.1"/>
    <property type="molecule type" value="Genomic_DNA"/>
</dbReference>
<reference evidence="3" key="1">
    <citation type="submission" date="2019-04" db="EMBL/GenBank/DDBJ databases">
        <title>Friends and foes A comparative genomics studyof 23 Aspergillus species from section Flavi.</title>
        <authorList>
            <consortium name="DOE Joint Genome Institute"/>
            <person name="Kjaerbolling I."/>
            <person name="Vesth T."/>
            <person name="Frisvad J.C."/>
            <person name="Nybo J.L."/>
            <person name="Theobald S."/>
            <person name="Kildgaard S."/>
            <person name="Isbrandt T."/>
            <person name="Kuo A."/>
            <person name="Sato A."/>
            <person name="Lyhne E.K."/>
            <person name="Kogle M.E."/>
            <person name="Wiebenga A."/>
            <person name="Kun R.S."/>
            <person name="Lubbers R.J."/>
            <person name="Makela M.R."/>
            <person name="Barry K."/>
            <person name="Chovatia M."/>
            <person name="Clum A."/>
            <person name="Daum C."/>
            <person name="Haridas S."/>
            <person name="He G."/>
            <person name="LaButti K."/>
            <person name="Lipzen A."/>
            <person name="Mondo S."/>
            <person name="Riley R."/>
            <person name="Salamov A."/>
            <person name="Simmons B.A."/>
            <person name="Magnuson J.K."/>
            <person name="Henrissat B."/>
            <person name="Mortensen U.H."/>
            <person name="Larsen T.O."/>
            <person name="Devries R.P."/>
            <person name="Grigoriev I.V."/>
            <person name="Machida M."/>
            <person name="Baker S.E."/>
            <person name="Andersen M.R."/>
        </authorList>
    </citation>
    <scope>NUCLEOTIDE SEQUENCE [LARGE SCALE GENOMIC DNA]</scope>
    <source>
        <strain evidence="3">CBS 553.77</strain>
    </source>
</reference>
<organism evidence="2 3">
    <name type="scientific">Aspergillus coremiiformis</name>
    <dbReference type="NCBI Taxonomy" id="138285"/>
    <lineage>
        <taxon>Eukaryota</taxon>
        <taxon>Fungi</taxon>
        <taxon>Dikarya</taxon>
        <taxon>Ascomycota</taxon>
        <taxon>Pezizomycotina</taxon>
        <taxon>Eurotiomycetes</taxon>
        <taxon>Eurotiomycetidae</taxon>
        <taxon>Eurotiales</taxon>
        <taxon>Aspergillaceae</taxon>
        <taxon>Aspergillus</taxon>
        <taxon>Aspergillus subgen. Circumdati</taxon>
    </lineage>
</organism>
<dbReference type="AlphaFoldDB" id="A0A5N6Z7H1"/>
<accession>A0A5N6Z7H1</accession>
<proteinExistence type="predicted"/>
<name>A0A5N6Z7H1_9EURO</name>
<sequence length="299" mass="34062">MLQTQLPVHAGPSSQTVGGPEIELPPARPPAPGPSHRFYRSIDSVSRADSPRPEEPAEPHRDRSHISLEDTRRGALHTLALCQNVITTLELTRLRKSRTGVFYWLAFWERLYTRAFARALGSRVASALTKVDILFRTVASELHQLTQRMEYAVAHAPTEKAILLVLEQMETEVGVRRRRRRKKALAILNKMRLHVEAIPVKVSDELFDDMKRGVFALDVFCDYHPGDPVAEEHESTWPEYFYQHRSNWQEEAFAASAASGSYMPLASYTGNNSGMEYVEEWNPGGDNWRPSESHSARRW</sequence>
<dbReference type="OrthoDB" id="4192742at2759"/>
<evidence type="ECO:0000313" key="3">
    <source>
        <dbReference type="Proteomes" id="UP000327118"/>
    </source>
</evidence>
<evidence type="ECO:0000256" key="1">
    <source>
        <dbReference type="SAM" id="MobiDB-lite"/>
    </source>
</evidence>
<keyword evidence="3" id="KW-1185">Reference proteome</keyword>
<dbReference type="Proteomes" id="UP000327118">
    <property type="component" value="Unassembled WGS sequence"/>
</dbReference>